<dbReference type="CDD" id="cd17536">
    <property type="entry name" value="REC_YesN-like"/>
    <property type="match status" value="1"/>
</dbReference>
<dbReference type="RefSeq" id="WP_326071745.1">
    <property type="nucleotide sequence ID" value="NZ_JARLKY010000020.1"/>
</dbReference>
<dbReference type="Pfam" id="PF12833">
    <property type="entry name" value="HTH_18"/>
    <property type="match status" value="1"/>
</dbReference>
<dbReference type="PROSITE" id="PS50110">
    <property type="entry name" value="RESPONSE_REGULATORY"/>
    <property type="match status" value="1"/>
</dbReference>
<dbReference type="SUPFAM" id="SSF46689">
    <property type="entry name" value="Homeodomain-like"/>
    <property type="match status" value="2"/>
</dbReference>
<dbReference type="InterPro" id="IPR018060">
    <property type="entry name" value="HTH_AraC"/>
</dbReference>
<keyword evidence="8" id="KW-1185">Reference proteome</keyword>
<feature type="modified residue" description="4-aspartylphosphate" evidence="4">
    <location>
        <position position="55"/>
    </location>
</feature>
<dbReference type="SMART" id="SM00342">
    <property type="entry name" value="HTH_ARAC"/>
    <property type="match status" value="1"/>
</dbReference>
<dbReference type="Pfam" id="PF00072">
    <property type="entry name" value="Response_reg"/>
    <property type="match status" value="1"/>
</dbReference>
<reference evidence="7 8" key="1">
    <citation type="submission" date="2023-03" db="EMBL/GenBank/DDBJ databases">
        <title>Bacillus Genome Sequencing.</title>
        <authorList>
            <person name="Dunlap C."/>
        </authorList>
    </citation>
    <scope>NUCLEOTIDE SEQUENCE [LARGE SCALE GENOMIC DNA]</scope>
    <source>
        <strain evidence="7 8">BD-533</strain>
    </source>
</reference>
<evidence type="ECO:0000256" key="4">
    <source>
        <dbReference type="PROSITE-ProRule" id="PRU00169"/>
    </source>
</evidence>
<protein>
    <submittedName>
        <fullName evidence="7">Response regulator</fullName>
    </submittedName>
</protein>
<evidence type="ECO:0000256" key="3">
    <source>
        <dbReference type="ARBA" id="ARBA00023163"/>
    </source>
</evidence>
<dbReference type="SUPFAM" id="SSF52172">
    <property type="entry name" value="CheY-like"/>
    <property type="match status" value="1"/>
</dbReference>
<keyword evidence="1" id="KW-0805">Transcription regulation</keyword>
<name>A0ABU6G2C1_9BACL</name>
<dbReference type="PANTHER" id="PTHR43280:SF28">
    <property type="entry name" value="HTH-TYPE TRANSCRIPTIONAL ACTIVATOR RHAS"/>
    <property type="match status" value="1"/>
</dbReference>
<dbReference type="InterPro" id="IPR011006">
    <property type="entry name" value="CheY-like_superfamily"/>
</dbReference>
<evidence type="ECO:0000256" key="2">
    <source>
        <dbReference type="ARBA" id="ARBA00023125"/>
    </source>
</evidence>
<keyword evidence="2" id="KW-0238">DNA-binding</keyword>
<evidence type="ECO:0000259" key="5">
    <source>
        <dbReference type="PROSITE" id="PS01124"/>
    </source>
</evidence>
<dbReference type="EMBL" id="JARLKY010000020">
    <property type="protein sequence ID" value="MEC0227412.1"/>
    <property type="molecule type" value="Genomic_DNA"/>
</dbReference>
<gene>
    <name evidence="7" type="ORF">P4I72_09780</name>
</gene>
<evidence type="ECO:0000259" key="6">
    <source>
        <dbReference type="PROSITE" id="PS50110"/>
    </source>
</evidence>
<dbReference type="Gene3D" id="1.10.10.60">
    <property type="entry name" value="Homeodomain-like"/>
    <property type="match status" value="2"/>
</dbReference>
<dbReference type="PANTHER" id="PTHR43280">
    <property type="entry name" value="ARAC-FAMILY TRANSCRIPTIONAL REGULATOR"/>
    <property type="match status" value="1"/>
</dbReference>
<accession>A0ABU6G2C1</accession>
<dbReference type="Gene3D" id="3.40.50.2300">
    <property type="match status" value="1"/>
</dbReference>
<dbReference type="PROSITE" id="PS01124">
    <property type="entry name" value="HTH_ARAC_FAMILY_2"/>
    <property type="match status" value="1"/>
</dbReference>
<evidence type="ECO:0000313" key="8">
    <source>
        <dbReference type="Proteomes" id="UP001338137"/>
    </source>
</evidence>
<evidence type="ECO:0000313" key="7">
    <source>
        <dbReference type="EMBL" id="MEC0227412.1"/>
    </source>
</evidence>
<dbReference type="SMART" id="SM00448">
    <property type="entry name" value="REC"/>
    <property type="match status" value="1"/>
</dbReference>
<keyword evidence="3" id="KW-0804">Transcription</keyword>
<dbReference type="Proteomes" id="UP001338137">
    <property type="component" value="Unassembled WGS sequence"/>
</dbReference>
<feature type="domain" description="Response regulatory" evidence="6">
    <location>
        <begin position="3"/>
        <end position="120"/>
    </location>
</feature>
<dbReference type="InterPro" id="IPR009057">
    <property type="entry name" value="Homeodomain-like_sf"/>
</dbReference>
<evidence type="ECO:0000256" key="1">
    <source>
        <dbReference type="ARBA" id="ARBA00023015"/>
    </source>
</evidence>
<comment type="caution">
    <text evidence="7">The sequence shown here is derived from an EMBL/GenBank/DDBJ whole genome shotgun (WGS) entry which is preliminary data.</text>
</comment>
<organism evidence="7 8">
    <name type="scientific">Paenibacillus alba</name>
    <dbReference type="NCBI Taxonomy" id="1197127"/>
    <lineage>
        <taxon>Bacteria</taxon>
        <taxon>Bacillati</taxon>
        <taxon>Bacillota</taxon>
        <taxon>Bacilli</taxon>
        <taxon>Bacillales</taxon>
        <taxon>Paenibacillaceae</taxon>
        <taxon>Paenibacillus</taxon>
    </lineage>
</organism>
<dbReference type="InterPro" id="IPR001789">
    <property type="entry name" value="Sig_transdc_resp-reg_receiver"/>
</dbReference>
<proteinExistence type="predicted"/>
<keyword evidence="4" id="KW-0597">Phosphoprotein</keyword>
<sequence length="487" mass="55837">MWTVLLVEDEAFVRRSIRKGMPWEENGFKVVEECGNGQEALAFIRKNQPDLVICDIMMPVMNGVELLAQLRRENLGTCFIMLTVMNEFAYIQQAMELGASGYVLKLYLTPEKMTEALTKVRGELERNTRLFTQEIDDYCEALYHEPKQQGQSLEVPVFSRDAFQPNLLILIAHGKHSFDKQDVCQLPIFESEMPGRVHVFTKNGVSTVFCSFAELTKLNIPNHEQRSDEWIMVISDWLTNEDIRAVWTGVISRLTELWYAGRTGIFFPKPKALKDLATTNLPWPLERSLIQAFEQMNQGMLDNARQAIWTWMREVNLSLLRVKEIAERLDRLFAELALSQASSASGYAETISHQEAGSLFKQRIDGYVAHWKAANYEVTDHAEINKVIAYMNQHFEEEMPLTLLAGIATMDDKYLSVLFKKKTGKTITEYMLGIRIEKACSLLLQTDQAIALIGAKVGFPNENYFARIFRREVGMPPSVYRHQHTKS</sequence>
<feature type="domain" description="HTH araC/xylS-type" evidence="5">
    <location>
        <begin position="385"/>
        <end position="483"/>
    </location>
</feature>